<dbReference type="SUPFAM" id="SSF53335">
    <property type="entry name" value="S-adenosyl-L-methionine-dependent methyltransferases"/>
    <property type="match status" value="1"/>
</dbReference>
<dbReference type="Gene3D" id="3.40.50.150">
    <property type="entry name" value="Vaccinia Virus protein VP39"/>
    <property type="match status" value="1"/>
</dbReference>
<dbReference type="PANTHER" id="PTHR33841">
    <property type="entry name" value="DNA METHYLTRANSFERASE YEEA-RELATED"/>
    <property type="match status" value="1"/>
</dbReference>
<dbReference type="InterPro" id="IPR050953">
    <property type="entry name" value="N4_N6_ade-DNA_methylase"/>
</dbReference>
<dbReference type="PROSITE" id="PS00092">
    <property type="entry name" value="N6_MTASE"/>
    <property type="match status" value="1"/>
</dbReference>
<evidence type="ECO:0000313" key="8">
    <source>
        <dbReference type="Proteomes" id="UP000307164"/>
    </source>
</evidence>
<keyword evidence="4" id="KW-0949">S-adenosyl-L-methionine</keyword>
<comment type="caution">
    <text evidence="7">The sequence shown here is derived from an EMBL/GenBank/DDBJ whole genome shotgun (WGS) entry which is preliminary data.</text>
</comment>
<dbReference type="InterPro" id="IPR002052">
    <property type="entry name" value="DNA_methylase_N6_adenine_CS"/>
</dbReference>
<dbReference type="EMBL" id="PNBW01000148">
    <property type="protein sequence ID" value="TMO70043.1"/>
    <property type="molecule type" value="Genomic_DNA"/>
</dbReference>
<dbReference type="InterPro" id="IPR029063">
    <property type="entry name" value="SAM-dependent_MTases_sf"/>
</dbReference>
<keyword evidence="2" id="KW-0489">Methyltransferase</keyword>
<protein>
    <recommendedName>
        <fullName evidence="1">site-specific DNA-methyltransferase (adenine-specific)</fullName>
        <ecNumber evidence="1">2.1.1.72</ecNumber>
    </recommendedName>
</protein>
<evidence type="ECO:0000256" key="1">
    <source>
        <dbReference type="ARBA" id="ARBA00011900"/>
    </source>
</evidence>
<proteinExistence type="predicted"/>
<comment type="catalytic activity">
    <reaction evidence="5">
        <text>a 2'-deoxyadenosine in DNA + S-adenosyl-L-methionine = an N(6)-methyl-2'-deoxyadenosine in DNA + S-adenosyl-L-homocysteine + H(+)</text>
        <dbReference type="Rhea" id="RHEA:15197"/>
        <dbReference type="Rhea" id="RHEA-COMP:12418"/>
        <dbReference type="Rhea" id="RHEA-COMP:12419"/>
        <dbReference type="ChEBI" id="CHEBI:15378"/>
        <dbReference type="ChEBI" id="CHEBI:57856"/>
        <dbReference type="ChEBI" id="CHEBI:59789"/>
        <dbReference type="ChEBI" id="CHEBI:90615"/>
        <dbReference type="ChEBI" id="CHEBI:90616"/>
        <dbReference type="EC" id="2.1.1.72"/>
    </reaction>
</comment>
<evidence type="ECO:0000256" key="5">
    <source>
        <dbReference type="ARBA" id="ARBA00047942"/>
    </source>
</evidence>
<reference evidence="8" key="2">
    <citation type="submission" date="2019-06" db="EMBL/GenBank/DDBJ databases">
        <title>Co-occurence of chitin degradation, pigmentation and bioactivity in marine Pseudoalteromonas.</title>
        <authorList>
            <person name="Sonnenschein E.C."/>
            <person name="Bech P.K."/>
        </authorList>
    </citation>
    <scope>NUCLEOTIDE SEQUENCE [LARGE SCALE GENOMIC DNA]</scope>
    <source>
        <strain evidence="8">S3895</strain>
    </source>
</reference>
<dbReference type="InterPro" id="IPR011639">
    <property type="entry name" value="MethylTrfase_TaqI-like_dom"/>
</dbReference>
<evidence type="ECO:0000259" key="6">
    <source>
        <dbReference type="Pfam" id="PF07669"/>
    </source>
</evidence>
<dbReference type="Pfam" id="PF07669">
    <property type="entry name" value="Eco57I"/>
    <property type="match status" value="1"/>
</dbReference>
<evidence type="ECO:0000256" key="3">
    <source>
        <dbReference type="ARBA" id="ARBA00022679"/>
    </source>
</evidence>
<feature type="domain" description="Type II methyltransferase M.TaqI-like" evidence="6">
    <location>
        <begin position="46"/>
        <end position="157"/>
    </location>
</feature>
<evidence type="ECO:0000256" key="2">
    <source>
        <dbReference type="ARBA" id="ARBA00022603"/>
    </source>
</evidence>
<evidence type="ECO:0000313" key="7">
    <source>
        <dbReference type="EMBL" id="TMO70043.1"/>
    </source>
</evidence>
<evidence type="ECO:0000256" key="4">
    <source>
        <dbReference type="ARBA" id="ARBA00022691"/>
    </source>
</evidence>
<accession>A0ABY2VSI8</accession>
<name>A0ABY2VSI8_9GAMM</name>
<dbReference type="CDD" id="cd02440">
    <property type="entry name" value="AdoMet_MTases"/>
    <property type="match status" value="1"/>
</dbReference>
<keyword evidence="8" id="KW-1185">Reference proteome</keyword>
<gene>
    <name evidence="7" type="ORF">CWC20_19955</name>
</gene>
<reference evidence="7 8" key="1">
    <citation type="submission" date="2018-01" db="EMBL/GenBank/DDBJ databases">
        <authorList>
            <person name="Paulsen S."/>
            <person name="Gram L.K."/>
        </authorList>
    </citation>
    <scope>NUCLEOTIDE SEQUENCE [LARGE SCALE GENOMIC DNA]</scope>
    <source>
        <strain evidence="7 8">S3895</strain>
    </source>
</reference>
<dbReference type="EC" id="2.1.1.72" evidence="1"/>
<dbReference type="Proteomes" id="UP000307164">
    <property type="component" value="Unassembled WGS sequence"/>
</dbReference>
<keyword evidence="3" id="KW-0808">Transferase</keyword>
<organism evidence="7 8">
    <name type="scientific">Pseudoalteromonas aurantia</name>
    <dbReference type="NCBI Taxonomy" id="43654"/>
    <lineage>
        <taxon>Bacteria</taxon>
        <taxon>Pseudomonadati</taxon>
        <taxon>Pseudomonadota</taxon>
        <taxon>Gammaproteobacteria</taxon>
        <taxon>Alteromonadales</taxon>
        <taxon>Pseudoalteromonadaceae</taxon>
        <taxon>Pseudoalteromonas</taxon>
    </lineage>
</organism>
<dbReference type="PANTHER" id="PTHR33841:SF1">
    <property type="entry name" value="DNA METHYLTRANSFERASE A"/>
    <property type="match status" value="1"/>
</dbReference>
<dbReference type="RefSeq" id="WP_138676813.1">
    <property type="nucleotide sequence ID" value="NZ_PNBW01000148.1"/>
</dbReference>
<sequence length="255" mass="29230">MFCFHPTPEHIVKNIIKRHAPTKFNSLLEPSIGDGALIKGINTQDKEVTCVDIDSNRLMELKSQQVSDGFNFLNGDFLNIDFRNKKFDFILCNPPFNAKKQFSIDNKKIPIEAAFLEKSLKLCKQNGRLIFILPSSVTRGTRLKWFRNKVLQECNLAYSYKLPKFTFSKVEGDFSVLVLDKGKNKKYSIFRNDHSEIKCTDLASETDNLSFDADELMAIRNFKSLVSKIPLAYKALNELIHFSRGQGKIMNFTLT</sequence>
<dbReference type="PRINTS" id="PR00507">
    <property type="entry name" value="N12N6MTFRASE"/>
</dbReference>